<keyword evidence="4" id="KW-1185">Reference proteome</keyword>
<name>A0ABV5PFV6_STRCM</name>
<dbReference type="InterPro" id="IPR012349">
    <property type="entry name" value="Split_barrel_FMN-bd"/>
</dbReference>
<sequence length="131" mass="14422">MNLPNDLVDVLHTPALCFLTTLMPDGSPQITQTWVDTDGDNILINTVTTHQKTKNIARDPRVAVAIADPTAPARYWAARGAVTSSTTQGAEQHIDKLAHKYLGRPYPQFGGPQQERVLLTISVDTLHTPRR</sequence>
<dbReference type="SUPFAM" id="SSF50475">
    <property type="entry name" value="FMN-binding split barrel"/>
    <property type="match status" value="1"/>
</dbReference>
<evidence type="ECO:0000256" key="1">
    <source>
        <dbReference type="ARBA" id="ARBA00023002"/>
    </source>
</evidence>
<dbReference type="EMBL" id="JBHMCR010000008">
    <property type="protein sequence ID" value="MFB9521416.1"/>
    <property type="molecule type" value="Genomic_DNA"/>
</dbReference>
<evidence type="ECO:0000259" key="2">
    <source>
        <dbReference type="Pfam" id="PF01243"/>
    </source>
</evidence>
<dbReference type="RefSeq" id="WP_345227230.1">
    <property type="nucleotide sequence ID" value="NZ_BAAAXE010000014.1"/>
</dbReference>
<proteinExistence type="predicted"/>
<dbReference type="InterPro" id="IPR052019">
    <property type="entry name" value="F420H2_bilvrd_red/Heme_oxyg"/>
</dbReference>
<evidence type="ECO:0000313" key="4">
    <source>
        <dbReference type="Proteomes" id="UP001589718"/>
    </source>
</evidence>
<dbReference type="NCBIfam" id="TIGR03618">
    <property type="entry name" value="Rv1155_F420"/>
    <property type="match status" value="1"/>
</dbReference>
<feature type="domain" description="Pyridoxamine 5'-phosphate oxidase N-terminal" evidence="2">
    <location>
        <begin position="7"/>
        <end position="126"/>
    </location>
</feature>
<protein>
    <submittedName>
        <fullName evidence="3">PPOX class F420-dependent oxidoreductase</fullName>
    </submittedName>
</protein>
<dbReference type="InterPro" id="IPR019920">
    <property type="entry name" value="F420-binding_dom_put"/>
</dbReference>
<evidence type="ECO:0000313" key="3">
    <source>
        <dbReference type="EMBL" id="MFB9521416.1"/>
    </source>
</evidence>
<comment type="caution">
    <text evidence="3">The sequence shown here is derived from an EMBL/GenBank/DDBJ whole genome shotgun (WGS) entry which is preliminary data.</text>
</comment>
<dbReference type="Gene3D" id="2.30.110.10">
    <property type="entry name" value="Electron Transport, Fmn-binding Protein, Chain A"/>
    <property type="match status" value="1"/>
</dbReference>
<dbReference type="PANTHER" id="PTHR35176:SF6">
    <property type="entry name" value="HEME OXYGENASE HI_0854-RELATED"/>
    <property type="match status" value="1"/>
</dbReference>
<reference evidence="3 4" key="1">
    <citation type="submission" date="2024-09" db="EMBL/GenBank/DDBJ databases">
        <authorList>
            <person name="Sun Q."/>
            <person name="Mori K."/>
        </authorList>
    </citation>
    <scope>NUCLEOTIDE SEQUENCE [LARGE SCALE GENOMIC DNA]</scope>
    <source>
        <strain evidence="3 4">JCM 4362</strain>
    </source>
</reference>
<organism evidence="3 4">
    <name type="scientific">Streptomyces cremeus</name>
    <dbReference type="NCBI Taxonomy" id="66881"/>
    <lineage>
        <taxon>Bacteria</taxon>
        <taxon>Bacillati</taxon>
        <taxon>Actinomycetota</taxon>
        <taxon>Actinomycetes</taxon>
        <taxon>Kitasatosporales</taxon>
        <taxon>Streptomycetaceae</taxon>
        <taxon>Streptomyces</taxon>
    </lineage>
</organism>
<dbReference type="Proteomes" id="UP001589718">
    <property type="component" value="Unassembled WGS sequence"/>
</dbReference>
<dbReference type="InterPro" id="IPR011576">
    <property type="entry name" value="Pyridox_Oxase_N"/>
</dbReference>
<dbReference type="Pfam" id="PF01243">
    <property type="entry name" value="PNPOx_N"/>
    <property type="match status" value="1"/>
</dbReference>
<accession>A0ABV5PFV6</accession>
<keyword evidence="1" id="KW-0560">Oxidoreductase</keyword>
<dbReference type="PANTHER" id="PTHR35176">
    <property type="entry name" value="HEME OXYGENASE HI_0854-RELATED"/>
    <property type="match status" value="1"/>
</dbReference>
<gene>
    <name evidence="3" type="ORF">ACFFTU_15840</name>
</gene>